<organism evidence="3 4">
    <name type="scientific">Goodfellowiella coeruleoviolacea</name>
    <dbReference type="NCBI Taxonomy" id="334858"/>
    <lineage>
        <taxon>Bacteria</taxon>
        <taxon>Bacillati</taxon>
        <taxon>Actinomycetota</taxon>
        <taxon>Actinomycetes</taxon>
        <taxon>Pseudonocardiales</taxon>
        <taxon>Pseudonocardiaceae</taxon>
        <taxon>Goodfellowiella</taxon>
    </lineage>
</organism>
<dbReference type="Gene3D" id="2.40.128.340">
    <property type="match status" value="1"/>
</dbReference>
<dbReference type="EMBL" id="JAMTCK010000013">
    <property type="protein sequence ID" value="MCP2168245.1"/>
    <property type="molecule type" value="Genomic_DNA"/>
</dbReference>
<dbReference type="Proteomes" id="UP001206128">
    <property type="component" value="Unassembled WGS sequence"/>
</dbReference>
<protein>
    <recommendedName>
        <fullName evidence="5">VCBS repeat-containing protein</fullName>
    </recommendedName>
</protein>
<sequence>MPRALLRAALAAGVTMSALVMAPFGTAFADSVQDVRADLNGDGVLDSARLTDVGNGWQTLVVTVGDDVVDTGIPWDAPNGLGIRPIRVTDVNGDGRQELAVSEAVGANTTTFSVWQYDEVAPLRELTTPNGQPLKLHEGGGVWERTGYECVPASPSGRLLVTLGVQHPDLSVPVYTGERVTYQVRETTAIPVSKTTLTNVPDGDPRVSTDPASCG</sequence>
<evidence type="ECO:0000313" key="4">
    <source>
        <dbReference type="Proteomes" id="UP001206128"/>
    </source>
</evidence>
<dbReference type="InterPro" id="IPR028994">
    <property type="entry name" value="Integrin_alpha_N"/>
</dbReference>
<feature type="signal peptide" evidence="2">
    <location>
        <begin position="1"/>
        <end position="29"/>
    </location>
</feature>
<reference evidence="3" key="1">
    <citation type="submission" date="2022-06" db="EMBL/GenBank/DDBJ databases">
        <title>Genomic Encyclopedia of Archaeal and Bacterial Type Strains, Phase II (KMG-II): from individual species to whole genera.</title>
        <authorList>
            <person name="Goeker M."/>
        </authorList>
    </citation>
    <scope>NUCLEOTIDE SEQUENCE</scope>
    <source>
        <strain evidence="3">DSM 43935</strain>
    </source>
</reference>
<dbReference type="SUPFAM" id="SSF69318">
    <property type="entry name" value="Integrin alpha N-terminal domain"/>
    <property type="match status" value="1"/>
</dbReference>
<evidence type="ECO:0000313" key="3">
    <source>
        <dbReference type="EMBL" id="MCP2168245.1"/>
    </source>
</evidence>
<keyword evidence="4" id="KW-1185">Reference proteome</keyword>
<name>A0AAE3KI93_9PSEU</name>
<dbReference type="RefSeq" id="WP_253775917.1">
    <property type="nucleotide sequence ID" value="NZ_JAMTCK010000013.1"/>
</dbReference>
<dbReference type="AlphaFoldDB" id="A0AAE3KI93"/>
<gene>
    <name evidence="3" type="ORF">LX83_005123</name>
</gene>
<feature type="region of interest" description="Disordered" evidence="1">
    <location>
        <begin position="195"/>
        <end position="215"/>
    </location>
</feature>
<keyword evidence="2" id="KW-0732">Signal</keyword>
<evidence type="ECO:0008006" key="5">
    <source>
        <dbReference type="Google" id="ProtNLM"/>
    </source>
</evidence>
<comment type="caution">
    <text evidence="3">The sequence shown here is derived from an EMBL/GenBank/DDBJ whole genome shotgun (WGS) entry which is preliminary data.</text>
</comment>
<accession>A0AAE3KI93</accession>
<evidence type="ECO:0000256" key="1">
    <source>
        <dbReference type="SAM" id="MobiDB-lite"/>
    </source>
</evidence>
<evidence type="ECO:0000256" key="2">
    <source>
        <dbReference type="SAM" id="SignalP"/>
    </source>
</evidence>
<feature type="chain" id="PRO_5042005974" description="VCBS repeat-containing protein" evidence="2">
    <location>
        <begin position="30"/>
        <end position="215"/>
    </location>
</feature>
<proteinExistence type="predicted"/>